<dbReference type="OrthoDB" id="6623990at2"/>
<dbReference type="GO" id="GO:0016747">
    <property type="term" value="F:acyltransferase activity, transferring groups other than amino-acyl groups"/>
    <property type="evidence" value="ECO:0007669"/>
    <property type="project" value="InterPro"/>
</dbReference>
<reference evidence="4" key="1">
    <citation type="submission" date="2016-01" db="EMBL/GenBank/DDBJ databases">
        <authorList>
            <person name="Mitreva M."/>
            <person name="Pepin K.H."/>
            <person name="Mihindukulasuriya K.A."/>
            <person name="Fulton R."/>
            <person name="Fronick C."/>
            <person name="O'Laughlin M."/>
            <person name="Miner T."/>
            <person name="Herter B."/>
            <person name="Rosa B.A."/>
            <person name="Cordes M."/>
            <person name="Tomlinson C."/>
            <person name="Wollam A."/>
            <person name="Palsikar V.B."/>
            <person name="Mardis E.R."/>
            <person name="Wilson R.K."/>
        </authorList>
    </citation>
    <scope>NUCLEOTIDE SEQUENCE [LARGE SCALE GENOMIC DNA]</scope>
    <source>
        <strain evidence="4">DNF00896</strain>
    </source>
</reference>
<comment type="caution">
    <text evidence="3">The sequence shown here is derived from an EMBL/GenBank/DDBJ whole genome shotgun (WGS) entry which is preliminary data.</text>
</comment>
<keyword evidence="1" id="KW-0812">Transmembrane</keyword>
<feature type="transmembrane region" description="Helical" evidence="1">
    <location>
        <begin position="80"/>
        <end position="103"/>
    </location>
</feature>
<feature type="transmembrane region" description="Helical" evidence="1">
    <location>
        <begin position="163"/>
        <end position="184"/>
    </location>
</feature>
<dbReference type="AlphaFoldDB" id="A0A133ZDN2"/>
<accession>A0A133ZDN2</accession>
<feature type="transmembrane region" description="Helical" evidence="1">
    <location>
        <begin position="351"/>
        <end position="368"/>
    </location>
</feature>
<dbReference type="RefSeq" id="WP_060932158.1">
    <property type="nucleotide sequence ID" value="NZ_KQ959848.1"/>
</dbReference>
<dbReference type="Pfam" id="PF01757">
    <property type="entry name" value="Acyl_transf_3"/>
    <property type="match status" value="1"/>
</dbReference>
<feature type="transmembrane region" description="Helical" evidence="1">
    <location>
        <begin position="283"/>
        <end position="302"/>
    </location>
</feature>
<dbReference type="InterPro" id="IPR052734">
    <property type="entry name" value="Nod_factor_acetyltransferase"/>
</dbReference>
<feature type="transmembrane region" description="Helical" evidence="1">
    <location>
        <begin position="48"/>
        <end position="68"/>
    </location>
</feature>
<dbReference type="InterPro" id="IPR002656">
    <property type="entry name" value="Acyl_transf_3_dom"/>
</dbReference>
<dbReference type="PATRIC" id="fig|467210.3.peg.2593"/>
<proteinExistence type="predicted"/>
<dbReference type="Proteomes" id="UP000070394">
    <property type="component" value="Unassembled WGS sequence"/>
</dbReference>
<name>A0A133ZDN2_9FIRM</name>
<keyword evidence="4" id="KW-1185">Reference proteome</keyword>
<gene>
    <name evidence="3" type="ORF">HMPREF1866_02618</name>
</gene>
<evidence type="ECO:0000313" key="4">
    <source>
        <dbReference type="Proteomes" id="UP000070394"/>
    </source>
</evidence>
<feature type="transmembrane region" description="Helical" evidence="1">
    <location>
        <begin position="234"/>
        <end position="252"/>
    </location>
</feature>
<evidence type="ECO:0000259" key="2">
    <source>
        <dbReference type="Pfam" id="PF01757"/>
    </source>
</evidence>
<feature type="domain" description="Acyltransferase 3" evidence="2">
    <location>
        <begin position="14"/>
        <end position="367"/>
    </location>
</feature>
<dbReference type="PANTHER" id="PTHR37312">
    <property type="entry name" value="MEMBRANE-BOUND ACYLTRANSFERASE YKRP-RELATED"/>
    <property type="match status" value="1"/>
</dbReference>
<dbReference type="PANTHER" id="PTHR37312:SF1">
    <property type="entry name" value="MEMBRANE-BOUND ACYLTRANSFERASE YKRP-RELATED"/>
    <property type="match status" value="1"/>
</dbReference>
<feature type="transmembrane region" description="Helical" evidence="1">
    <location>
        <begin position="115"/>
        <end position="134"/>
    </location>
</feature>
<keyword evidence="1" id="KW-1133">Transmembrane helix</keyword>
<dbReference type="EMBL" id="LSDA01000140">
    <property type="protein sequence ID" value="KXB53546.1"/>
    <property type="molecule type" value="Genomic_DNA"/>
</dbReference>
<dbReference type="STRING" id="467210.HMPREF1866_02618"/>
<keyword evidence="1" id="KW-0472">Membrane</keyword>
<sequence>MCTNGNSYNSRIETLDIYKGLLIFLVVWGHFMMPLIDREYPVARRLFLLIYSFHMPAFIFLSGYFYYASWKKRGTVFKSICSWIVLYCAMKMLLNCSDILFYGEKKLIPNFLHESYAPWYILVMIIFKLLLLPIEFIQKINKKDTETNNQNIMKGKADMPKELFSDGISIYLIFLIVLSAGFSMLNMPWQEKVGDFLALDRVVSFAPFFYMGMLYKKYLSYGRVSVFEKTNKPLFITGAVLTATFIMFFSIIGPYTRMFYGTWGYILVYENMASIFKSVLNPLRAVFIPYALCIAYFFFVLINKKEFFLTPLLKKFGVYSLPIYVFHRPIRDAFSYYVLNKVSFGRFEEEILIIIMAILSFICCYVLGNRFTDRVCRPF</sequence>
<keyword evidence="3" id="KW-0808">Transferase</keyword>
<evidence type="ECO:0000313" key="3">
    <source>
        <dbReference type="EMBL" id="KXB53546.1"/>
    </source>
</evidence>
<keyword evidence="3" id="KW-0012">Acyltransferase</keyword>
<protein>
    <submittedName>
        <fullName evidence="3">Acyltransferase</fullName>
    </submittedName>
</protein>
<feature type="transmembrane region" description="Helical" evidence="1">
    <location>
        <begin position="17"/>
        <end position="36"/>
    </location>
</feature>
<evidence type="ECO:0000256" key="1">
    <source>
        <dbReference type="SAM" id="Phobius"/>
    </source>
</evidence>
<organism evidence="3 4">
    <name type="scientific">Lachnoanaerobaculum saburreum</name>
    <dbReference type="NCBI Taxonomy" id="467210"/>
    <lineage>
        <taxon>Bacteria</taxon>
        <taxon>Bacillati</taxon>
        <taxon>Bacillota</taxon>
        <taxon>Clostridia</taxon>
        <taxon>Lachnospirales</taxon>
        <taxon>Lachnospiraceae</taxon>
        <taxon>Lachnoanaerobaculum</taxon>
    </lineage>
</organism>